<dbReference type="OrthoDB" id="8196889at2759"/>
<reference evidence="8" key="1">
    <citation type="submission" date="2022-01" db="EMBL/GenBank/DDBJ databases">
        <authorList>
            <person name="King R."/>
        </authorList>
    </citation>
    <scope>NUCLEOTIDE SEQUENCE</scope>
</reference>
<evidence type="ECO:0000256" key="6">
    <source>
        <dbReference type="ARBA" id="ARBA00023242"/>
    </source>
</evidence>
<dbReference type="GO" id="GO:0016055">
    <property type="term" value="P:Wnt signaling pathway"/>
    <property type="evidence" value="ECO:0007669"/>
    <property type="project" value="UniProtKB-KW"/>
</dbReference>
<gene>
    <name evidence="8" type="ORF">CEUTPL_LOCUS10541</name>
</gene>
<evidence type="ECO:0000256" key="2">
    <source>
        <dbReference type="ARBA" id="ARBA00008632"/>
    </source>
</evidence>
<accession>A0A9N9QH14</accession>
<keyword evidence="6" id="KW-0539">Nucleus</keyword>
<dbReference type="Pfam" id="PF23999">
    <property type="entry name" value="CUSTOS"/>
    <property type="match status" value="1"/>
</dbReference>
<proteinExistence type="inferred from homology"/>
<dbReference type="InterPro" id="IPR026694">
    <property type="entry name" value="CUSTOS"/>
</dbReference>
<keyword evidence="4" id="KW-0217">Developmental protein</keyword>
<evidence type="ECO:0000256" key="5">
    <source>
        <dbReference type="ARBA" id="ARBA00022687"/>
    </source>
</evidence>
<comment type="subcellular location">
    <subcellularLocation>
        <location evidence="1">Nucleus envelope</location>
    </subcellularLocation>
</comment>
<dbReference type="EMBL" id="OU892282">
    <property type="protein sequence ID" value="CAG9770079.1"/>
    <property type="molecule type" value="Genomic_DNA"/>
</dbReference>
<dbReference type="PANTHER" id="PTHR14482">
    <property type="entry name" value="CHROMOSOME 12 ORF 43 HOMOLOG"/>
    <property type="match status" value="1"/>
</dbReference>
<organism evidence="8 9">
    <name type="scientific">Ceutorhynchus assimilis</name>
    <name type="common">cabbage seed weevil</name>
    <dbReference type="NCBI Taxonomy" id="467358"/>
    <lineage>
        <taxon>Eukaryota</taxon>
        <taxon>Metazoa</taxon>
        <taxon>Ecdysozoa</taxon>
        <taxon>Arthropoda</taxon>
        <taxon>Hexapoda</taxon>
        <taxon>Insecta</taxon>
        <taxon>Pterygota</taxon>
        <taxon>Neoptera</taxon>
        <taxon>Endopterygota</taxon>
        <taxon>Coleoptera</taxon>
        <taxon>Polyphaga</taxon>
        <taxon>Cucujiformia</taxon>
        <taxon>Curculionidae</taxon>
        <taxon>Ceutorhynchinae</taxon>
        <taxon>Ceutorhynchus</taxon>
    </lineage>
</organism>
<dbReference type="GO" id="GO:0005635">
    <property type="term" value="C:nuclear envelope"/>
    <property type="evidence" value="ECO:0007669"/>
    <property type="project" value="UniProtKB-SubCell"/>
</dbReference>
<evidence type="ECO:0000256" key="1">
    <source>
        <dbReference type="ARBA" id="ARBA00004259"/>
    </source>
</evidence>
<evidence type="ECO:0000256" key="3">
    <source>
        <dbReference type="ARBA" id="ARBA00013465"/>
    </source>
</evidence>
<feature type="region of interest" description="Disordered" evidence="7">
    <location>
        <begin position="33"/>
        <end position="60"/>
    </location>
</feature>
<sequence>MSSASSDDENLDNLKEAVDPQFFNDSLYKKKGNLDHHLTEPTGTSKTNARPSLRKQQDDDEQFNLFRVTPEFQNYVAKHLSKTLEEELQKVLKSVKDTCLKKKARKSGGIKLLSNSEKFLRIDKSSSVNNRSLESAQLVRKKILKKVEDIDEAELKRVVVEPADILSKKDTKCWSTRSKAPIFNYKKNSEGSLVLIEPSFK</sequence>
<comment type="similarity">
    <text evidence="2">Belongs to the CUSTOS family.</text>
</comment>
<keyword evidence="9" id="KW-1185">Reference proteome</keyword>
<evidence type="ECO:0000313" key="8">
    <source>
        <dbReference type="EMBL" id="CAG9770079.1"/>
    </source>
</evidence>
<evidence type="ECO:0000256" key="7">
    <source>
        <dbReference type="SAM" id="MobiDB-lite"/>
    </source>
</evidence>
<protein>
    <recommendedName>
        <fullName evidence="3">Protein CUSTOS</fullName>
    </recommendedName>
</protein>
<dbReference type="AlphaFoldDB" id="A0A9N9QH14"/>
<keyword evidence="5" id="KW-0879">Wnt signaling pathway</keyword>
<dbReference type="Proteomes" id="UP001152799">
    <property type="component" value="Chromosome 6"/>
</dbReference>
<dbReference type="PANTHER" id="PTHR14482:SF0">
    <property type="entry name" value="PROTEIN CUSTOS"/>
    <property type="match status" value="1"/>
</dbReference>
<name>A0A9N9QH14_9CUCU</name>
<evidence type="ECO:0000313" key="9">
    <source>
        <dbReference type="Proteomes" id="UP001152799"/>
    </source>
</evidence>
<evidence type="ECO:0000256" key="4">
    <source>
        <dbReference type="ARBA" id="ARBA00022473"/>
    </source>
</evidence>
<feature type="compositionally biased region" description="Polar residues" evidence="7">
    <location>
        <begin position="41"/>
        <end position="50"/>
    </location>
</feature>